<feature type="region of interest" description="Disordered" evidence="1">
    <location>
        <begin position="72"/>
        <end position="99"/>
    </location>
</feature>
<accession>A0A9X7W022</accession>
<dbReference type="Proteomes" id="UP000663505">
    <property type="component" value="Chromosome"/>
</dbReference>
<dbReference type="EMBL" id="CP071182">
    <property type="protein sequence ID" value="QSO48129.1"/>
    <property type="molecule type" value="Genomic_DNA"/>
</dbReference>
<evidence type="ECO:0000313" key="2">
    <source>
        <dbReference type="EMBL" id="QSO48129.1"/>
    </source>
</evidence>
<protein>
    <submittedName>
        <fullName evidence="2">Uncharacterized protein</fullName>
    </submittedName>
</protein>
<keyword evidence="3" id="KW-1185">Reference proteome</keyword>
<feature type="compositionally biased region" description="Polar residues" evidence="1">
    <location>
        <begin position="76"/>
        <end position="99"/>
    </location>
</feature>
<proteinExistence type="predicted"/>
<organism evidence="2 3">
    <name type="scientific">Alicyclobacillus mengziensis</name>
    <dbReference type="NCBI Taxonomy" id="2931921"/>
    <lineage>
        <taxon>Bacteria</taxon>
        <taxon>Bacillati</taxon>
        <taxon>Bacillota</taxon>
        <taxon>Bacilli</taxon>
        <taxon>Bacillales</taxon>
        <taxon>Alicyclobacillaceae</taxon>
        <taxon>Alicyclobacillus</taxon>
    </lineage>
</organism>
<evidence type="ECO:0000256" key="1">
    <source>
        <dbReference type="SAM" id="MobiDB-lite"/>
    </source>
</evidence>
<dbReference type="AlphaFoldDB" id="A0A9X7W022"/>
<dbReference type="RefSeq" id="WP_206657466.1">
    <property type="nucleotide sequence ID" value="NZ_CP071182.1"/>
</dbReference>
<evidence type="ECO:0000313" key="3">
    <source>
        <dbReference type="Proteomes" id="UP000663505"/>
    </source>
</evidence>
<reference evidence="2 3" key="1">
    <citation type="submission" date="2021-02" db="EMBL/GenBank/DDBJ databases">
        <title>Alicyclobacillus curvatus sp. nov. and Alicyclobacillus mengziensis sp. nov., two acidophilic bacteria isolated from acid mine drainage.</title>
        <authorList>
            <person name="Huang Y."/>
        </authorList>
    </citation>
    <scope>NUCLEOTIDE SEQUENCE [LARGE SCALE GENOMIC DNA]</scope>
    <source>
        <strain evidence="2 3">S30H14</strain>
    </source>
</reference>
<name>A0A9X7W022_9BACL</name>
<dbReference type="KEGG" id="afx:JZ786_03715"/>
<sequence length="516" mass="55456">MGKRTDRAFHLTVAALALTLSVVSVGTMVYQRHPEWMNTWLKQSGLPLQQGLNKSPAVNHPNRANVANTANATGTHSATASKSANHTGNTTSAGKSGASSDVAYKPAYKMANNSILIQVEGVASDVSGADVANVNNILSKYGIVNLVSQSLQMNVYQEIHIELAKTPADYQKALSGLGVSTSDAKQFTLDTGGFTQGETIVIPLYQNKTTPDLTNTLCHELTHAFLNANVGNFPSWMNEGLAVTNGMNAQSRAENGVEYQGYARQMAESILDAQKNGTLEPLVSNEAKVLAGTASYDLELQDWLAVRDLIATKGYNAFSDYFYRLNLGESEAQAFQSSFGTSESAFNATFTNLLKVAANTPNDPVALTFSVQSGFHGALRFLQHSNTIWTGFRPQPGQTSTITIAANGSIKPAQNLTAPIQDSNPADATTLYVNIDSNTPLTYHGQKVSNAGFAIDYHYGMYAFVNSWITLSGGKSLYFHSPSLFGVTIDKIQETAPNQWFVQLMQPPTIPGAAKS</sequence>
<gene>
    <name evidence="2" type="ORF">JZ786_03715</name>
</gene>